<organism evidence="8 9">
    <name type="scientific">Durusdinium trenchii</name>
    <dbReference type="NCBI Taxonomy" id="1381693"/>
    <lineage>
        <taxon>Eukaryota</taxon>
        <taxon>Sar</taxon>
        <taxon>Alveolata</taxon>
        <taxon>Dinophyceae</taxon>
        <taxon>Suessiales</taxon>
        <taxon>Symbiodiniaceae</taxon>
        <taxon>Durusdinium</taxon>
    </lineage>
</organism>
<comment type="catalytic activity">
    <reaction evidence="1">
        <text>S-ubiquitinyl-[E2 ubiquitin-conjugating enzyme]-L-cysteine + [acceptor protein]-L-lysine = [E2 ubiquitin-conjugating enzyme]-L-cysteine + N(6)-ubiquitinyl-[acceptor protein]-L-lysine.</text>
        <dbReference type="EC" id="2.3.2.26"/>
    </reaction>
</comment>
<dbReference type="PANTHER" id="PTHR45700:SF8">
    <property type="entry name" value="HECT-TYPE E3 UBIQUITIN TRANSFERASE"/>
    <property type="match status" value="1"/>
</dbReference>
<accession>A0ABP0IA76</accession>
<reference evidence="8 9" key="1">
    <citation type="submission" date="2024-02" db="EMBL/GenBank/DDBJ databases">
        <authorList>
            <person name="Chen Y."/>
            <person name="Shah S."/>
            <person name="Dougan E. K."/>
            <person name="Thang M."/>
            <person name="Chan C."/>
        </authorList>
    </citation>
    <scope>NUCLEOTIDE SEQUENCE [LARGE SCALE GENOMIC DNA]</scope>
</reference>
<evidence type="ECO:0000313" key="8">
    <source>
        <dbReference type="EMBL" id="CAK8999451.1"/>
    </source>
</evidence>
<evidence type="ECO:0000256" key="1">
    <source>
        <dbReference type="ARBA" id="ARBA00000885"/>
    </source>
</evidence>
<dbReference type="EMBL" id="CAXAMM010003335">
    <property type="protein sequence ID" value="CAK8999451.1"/>
    <property type="molecule type" value="Genomic_DNA"/>
</dbReference>
<dbReference type="Proteomes" id="UP001642464">
    <property type="component" value="Unassembled WGS sequence"/>
</dbReference>
<dbReference type="Gene3D" id="3.30.2410.10">
    <property type="entry name" value="Hect, E3 ligase catalytic domain"/>
    <property type="match status" value="1"/>
</dbReference>
<keyword evidence="4 5" id="KW-0833">Ubl conjugation pathway</keyword>
<evidence type="ECO:0000256" key="3">
    <source>
        <dbReference type="ARBA" id="ARBA00022679"/>
    </source>
</evidence>
<keyword evidence="3 8" id="KW-0808">Transferase</keyword>
<evidence type="ECO:0000256" key="6">
    <source>
        <dbReference type="SAM" id="MobiDB-lite"/>
    </source>
</evidence>
<comment type="caution">
    <text evidence="8">The sequence shown here is derived from an EMBL/GenBank/DDBJ whole genome shotgun (WGS) entry which is preliminary data.</text>
</comment>
<feature type="region of interest" description="Disordered" evidence="6">
    <location>
        <begin position="309"/>
        <end position="341"/>
    </location>
</feature>
<dbReference type="PANTHER" id="PTHR45700">
    <property type="entry name" value="UBIQUITIN-PROTEIN LIGASE E3C"/>
    <property type="match status" value="1"/>
</dbReference>
<keyword evidence="9" id="KW-1185">Reference proteome</keyword>
<proteinExistence type="predicted"/>
<feature type="domain" description="HECT" evidence="7">
    <location>
        <begin position="36"/>
        <end position="171"/>
    </location>
</feature>
<dbReference type="PROSITE" id="PS50237">
    <property type="entry name" value="HECT"/>
    <property type="match status" value="1"/>
</dbReference>
<dbReference type="InterPro" id="IPR035983">
    <property type="entry name" value="Hect_E3_ubiquitin_ligase"/>
</dbReference>
<protein>
    <recommendedName>
        <fullName evidence="2">HECT-type E3 ubiquitin transferase</fullName>
        <ecNumber evidence="2">2.3.2.26</ecNumber>
    </recommendedName>
</protein>
<dbReference type="Pfam" id="PF00632">
    <property type="entry name" value="HECT"/>
    <property type="match status" value="1"/>
</dbReference>
<dbReference type="GO" id="GO:0016740">
    <property type="term" value="F:transferase activity"/>
    <property type="evidence" value="ECO:0007669"/>
    <property type="project" value="UniProtKB-KW"/>
</dbReference>
<name>A0ABP0IA76_9DINO</name>
<evidence type="ECO:0000259" key="7">
    <source>
        <dbReference type="PROSITE" id="PS50237"/>
    </source>
</evidence>
<sequence>MKAAQFMQIKELEGLAPTMSVEEYVAEQVKAILTPQALDEVRAGFWSLVPATVVEDVTPSELRQIVCPTIVVREDTDMGLRQIFRVVFEDDVSECQPLVEAFHAVLDALSKDEKKKFLMFVTGIEVPPEPGTEQLTVQMPFSAFTKDEHVEMLGKLPQAHTCTNTLELPNYYESLQESGRYAAQEGKATRALMSELKSVMKDRLLTAIVETDSYELDATEAPRSANCPRSTGPHGPAAAPWAPEPPPSLDLSKGISRRTESESPSVATRLRAKDAFATASVNKNSTICFNKETVRHLSTTNGVLFHHSPNVSRFPLSSLEEETTSRHAPSPERPKTLQDVDSLLEDLDAALMT</sequence>
<dbReference type="SUPFAM" id="SSF56204">
    <property type="entry name" value="Hect, E3 ligase catalytic domain"/>
    <property type="match status" value="1"/>
</dbReference>
<dbReference type="EC" id="2.3.2.26" evidence="2"/>
<evidence type="ECO:0000256" key="2">
    <source>
        <dbReference type="ARBA" id="ARBA00012485"/>
    </source>
</evidence>
<feature type="active site" description="Glycyl thioester intermediate" evidence="5">
    <location>
        <position position="162"/>
    </location>
</feature>
<feature type="compositionally biased region" description="Basic and acidic residues" evidence="6">
    <location>
        <begin position="323"/>
        <end position="338"/>
    </location>
</feature>
<evidence type="ECO:0000313" key="9">
    <source>
        <dbReference type="Proteomes" id="UP001642464"/>
    </source>
</evidence>
<evidence type="ECO:0000256" key="5">
    <source>
        <dbReference type="PROSITE-ProRule" id="PRU00104"/>
    </source>
</evidence>
<dbReference type="InterPro" id="IPR000569">
    <property type="entry name" value="HECT_dom"/>
</dbReference>
<feature type="region of interest" description="Disordered" evidence="6">
    <location>
        <begin position="217"/>
        <end position="266"/>
    </location>
</feature>
<gene>
    <name evidence="8" type="ORF">SCF082_LOCUS6047</name>
</gene>
<dbReference type="InterPro" id="IPR044611">
    <property type="entry name" value="E3A/B/C-like"/>
</dbReference>
<evidence type="ECO:0000256" key="4">
    <source>
        <dbReference type="ARBA" id="ARBA00022786"/>
    </source>
</evidence>